<dbReference type="Pfam" id="PF13450">
    <property type="entry name" value="NAD_binding_8"/>
    <property type="match status" value="1"/>
</dbReference>
<dbReference type="EMBL" id="JAWCUI010000052">
    <property type="protein sequence ID" value="KAL1891529.1"/>
    <property type="molecule type" value="Genomic_DNA"/>
</dbReference>
<dbReference type="Proteomes" id="UP001583186">
    <property type="component" value="Unassembled WGS sequence"/>
</dbReference>
<dbReference type="InterPro" id="IPR000960">
    <property type="entry name" value="Flavin_mOase"/>
</dbReference>
<dbReference type="InterPro" id="IPR050346">
    <property type="entry name" value="FMO-like"/>
</dbReference>
<evidence type="ECO:0000313" key="7">
    <source>
        <dbReference type="Proteomes" id="UP001583186"/>
    </source>
</evidence>
<keyword evidence="4" id="KW-0521">NADP</keyword>
<evidence type="ECO:0000256" key="4">
    <source>
        <dbReference type="ARBA" id="ARBA00022857"/>
    </source>
</evidence>
<comment type="similarity">
    <text evidence="1">Belongs to the FMO family.</text>
</comment>
<accession>A0ABR3YW43</accession>
<evidence type="ECO:0000256" key="3">
    <source>
        <dbReference type="ARBA" id="ARBA00022827"/>
    </source>
</evidence>
<proteinExistence type="inferred from homology"/>
<dbReference type="Pfam" id="PF00743">
    <property type="entry name" value="FMO-like"/>
    <property type="match status" value="2"/>
</dbReference>
<name>A0ABR3YW43_9PEZI</name>
<evidence type="ECO:0000256" key="1">
    <source>
        <dbReference type="ARBA" id="ARBA00009183"/>
    </source>
</evidence>
<gene>
    <name evidence="6" type="ORF">Sste5346_007621</name>
</gene>
<dbReference type="InterPro" id="IPR020946">
    <property type="entry name" value="Flavin_mOase-like"/>
</dbReference>
<keyword evidence="3" id="KW-0274">FAD</keyword>
<dbReference type="InterPro" id="IPR036188">
    <property type="entry name" value="FAD/NAD-bd_sf"/>
</dbReference>
<comment type="caution">
    <text evidence="6">The sequence shown here is derived from an EMBL/GenBank/DDBJ whole genome shotgun (WGS) entry which is preliminary data.</text>
</comment>
<organism evidence="6 7">
    <name type="scientific">Sporothrix stenoceras</name>
    <dbReference type="NCBI Taxonomy" id="5173"/>
    <lineage>
        <taxon>Eukaryota</taxon>
        <taxon>Fungi</taxon>
        <taxon>Dikarya</taxon>
        <taxon>Ascomycota</taxon>
        <taxon>Pezizomycotina</taxon>
        <taxon>Sordariomycetes</taxon>
        <taxon>Sordariomycetidae</taxon>
        <taxon>Ophiostomatales</taxon>
        <taxon>Ophiostomataceae</taxon>
        <taxon>Sporothrix</taxon>
    </lineage>
</organism>
<evidence type="ECO:0000256" key="2">
    <source>
        <dbReference type="ARBA" id="ARBA00022630"/>
    </source>
</evidence>
<protein>
    <recommendedName>
        <fullName evidence="8">Thiol-specific monooxygenase</fullName>
    </recommendedName>
</protein>
<keyword evidence="5" id="KW-0560">Oxidoreductase</keyword>
<dbReference type="Gene3D" id="3.50.50.60">
    <property type="entry name" value="FAD/NAD(P)-binding domain"/>
    <property type="match status" value="2"/>
</dbReference>
<evidence type="ECO:0000256" key="5">
    <source>
        <dbReference type="ARBA" id="ARBA00023002"/>
    </source>
</evidence>
<keyword evidence="2" id="KW-0285">Flavoprotein</keyword>
<evidence type="ECO:0000313" key="6">
    <source>
        <dbReference type="EMBL" id="KAL1891529.1"/>
    </source>
</evidence>
<reference evidence="6 7" key="1">
    <citation type="journal article" date="2024" name="IMA Fungus">
        <title>IMA Genome - F19 : A genome assembly and annotation guide to empower mycologists, including annotated draft genome sequences of Ceratocystis pirilliformis, Diaporthe australafricana, Fusarium ophioides, Paecilomyces lecythidis, and Sporothrix stenoceras.</title>
        <authorList>
            <person name="Aylward J."/>
            <person name="Wilson A.M."/>
            <person name="Visagie C.M."/>
            <person name="Spraker J."/>
            <person name="Barnes I."/>
            <person name="Buitendag C."/>
            <person name="Ceriani C."/>
            <person name="Del Mar Angel L."/>
            <person name="du Plessis D."/>
            <person name="Fuchs T."/>
            <person name="Gasser K."/>
            <person name="Kramer D."/>
            <person name="Li W."/>
            <person name="Munsamy K."/>
            <person name="Piso A."/>
            <person name="Price J.L."/>
            <person name="Sonnekus B."/>
            <person name="Thomas C."/>
            <person name="van der Nest A."/>
            <person name="van Dijk A."/>
            <person name="van Heerden A."/>
            <person name="van Vuuren N."/>
            <person name="Yilmaz N."/>
            <person name="Duong T.A."/>
            <person name="van der Merwe N.A."/>
            <person name="Wingfield M.J."/>
            <person name="Wingfield B.D."/>
        </authorList>
    </citation>
    <scope>NUCLEOTIDE SEQUENCE [LARGE SCALE GENOMIC DNA]</scope>
    <source>
        <strain evidence="6 7">CMW 5346</strain>
    </source>
</reference>
<evidence type="ECO:0008006" key="8">
    <source>
        <dbReference type="Google" id="ProtNLM"/>
    </source>
</evidence>
<sequence length="492" mass="54579">MPRVYSRVAVIGAGPSGIAAARALRDEGNIEMIRVFERKPTVGGMWVYEPEPEQFQSTTLTVADVQLPIPEGLSPDTPVTTLPAARDRPGTIGAAYDGLDTNAGARTMAFTYTPLPVANSVVSERRFGKNNSTRPRHAVLSYLEELAQPVLDYVVFSTHVEAIEKRTDGTWLLTARRETDTNDIWTQQVFDAVVVASGHFNVASVPRIDGLVEAAAALPTAFEHSKSFRHTESYQDKRVVVVGGGISAADLMEDLHTVVQAPLYVSRRGNVGFLESAWNLPNVEQRPTISRIRVEGTDGRPTLAVDFSDGTTLTGIDRVLFATGYRLAYPFLPFSEGGVTPHNRLAGFYQHVFCMEDPSLAVIGQVRAAISLRVYEFQAVAVARFLAGHAAGQLPPVKDQRKWETDRLAYKGSSELFHEVKPDFVEYYGWLRDFAGPPIEATRRTGAYELPEFEEWWVDSDIEVLVAKGKYWDKLREEGSQKKTEESEQNQK</sequence>
<dbReference type="PRINTS" id="PR00370">
    <property type="entry name" value="FMOXYGENASE"/>
</dbReference>
<dbReference type="SUPFAM" id="SSF51905">
    <property type="entry name" value="FAD/NAD(P)-binding domain"/>
    <property type="match status" value="2"/>
</dbReference>
<dbReference type="PANTHER" id="PTHR23023">
    <property type="entry name" value="DIMETHYLANILINE MONOOXYGENASE"/>
    <property type="match status" value="1"/>
</dbReference>
<dbReference type="PIRSF" id="PIRSF000332">
    <property type="entry name" value="FMO"/>
    <property type="match status" value="1"/>
</dbReference>
<keyword evidence="7" id="KW-1185">Reference proteome</keyword>